<dbReference type="Pfam" id="PF00331">
    <property type="entry name" value="Glyco_hydro_10"/>
    <property type="match status" value="1"/>
</dbReference>
<dbReference type="EC" id="3.2.1.8" evidence="9"/>
<dbReference type="PANTHER" id="PTHR31490:SF88">
    <property type="entry name" value="BETA-XYLANASE"/>
    <property type="match status" value="1"/>
</dbReference>
<feature type="chain" id="PRO_5020715624" description="Beta-xylanase" evidence="10">
    <location>
        <begin position="25"/>
        <end position="380"/>
    </location>
</feature>
<dbReference type="PROSITE" id="PS51318">
    <property type="entry name" value="TAT"/>
    <property type="match status" value="1"/>
</dbReference>
<evidence type="ECO:0000256" key="2">
    <source>
        <dbReference type="ARBA" id="ARBA00007495"/>
    </source>
</evidence>
<dbReference type="InterPro" id="IPR017853">
    <property type="entry name" value="GH"/>
</dbReference>
<dbReference type="GO" id="GO:0031176">
    <property type="term" value="F:endo-1,4-beta-xylanase activity"/>
    <property type="evidence" value="ECO:0007669"/>
    <property type="project" value="UniProtKB-EC"/>
</dbReference>
<dbReference type="OrthoDB" id="9815836at2"/>
<feature type="signal peptide" evidence="10">
    <location>
        <begin position="1"/>
        <end position="24"/>
    </location>
</feature>
<evidence type="ECO:0000259" key="11">
    <source>
        <dbReference type="PROSITE" id="PS51760"/>
    </source>
</evidence>
<proteinExistence type="inferred from homology"/>
<dbReference type="GO" id="GO:0045493">
    <property type="term" value="P:xylan catabolic process"/>
    <property type="evidence" value="ECO:0007669"/>
    <property type="project" value="UniProtKB-KW"/>
</dbReference>
<keyword evidence="7 9" id="KW-0326">Glycosidase</keyword>
<accession>A0A4S1WKM0</accession>
<evidence type="ECO:0000256" key="7">
    <source>
        <dbReference type="ARBA" id="ARBA00023295"/>
    </source>
</evidence>
<dbReference type="AlphaFoldDB" id="A0A4S1WKM0"/>
<comment type="similarity">
    <text evidence="2 9">Belongs to the glycosyl hydrolase 10 (cellulase F) family.</text>
</comment>
<keyword evidence="3" id="KW-0858">Xylan degradation</keyword>
<dbReference type="PRINTS" id="PR00134">
    <property type="entry name" value="GLHYDRLASE10"/>
</dbReference>
<keyword evidence="5 9" id="KW-0378">Hydrolase</keyword>
<evidence type="ECO:0000256" key="10">
    <source>
        <dbReference type="SAM" id="SignalP"/>
    </source>
</evidence>
<dbReference type="InterPro" id="IPR001000">
    <property type="entry name" value="GH10_dom"/>
</dbReference>
<dbReference type="SUPFAM" id="SSF51445">
    <property type="entry name" value="(Trans)glycosidases"/>
    <property type="match status" value="1"/>
</dbReference>
<evidence type="ECO:0000256" key="4">
    <source>
        <dbReference type="ARBA" id="ARBA00022729"/>
    </source>
</evidence>
<evidence type="ECO:0000313" key="12">
    <source>
        <dbReference type="EMBL" id="TGX43273.1"/>
    </source>
</evidence>
<comment type="caution">
    <text evidence="12">The sequence shown here is derived from an EMBL/GenBank/DDBJ whole genome shotgun (WGS) entry which is preliminary data.</text>
</comment>
<protein>
    <recommendedName>
        <fullName evidence="9">Beta-xylanase</fullName>
        <ecNumber evidence="9">3.2.1.8</ecNumber>
    </recommendedName>
</protein>
<dbReference type="PROSITE" id="PS51760">
    <property type="entry name" value="GH10_2"/>
    <property type="match status" value="1"/>
</dbReference>
<dbReference type="RefSeq" id="WP_135983938.1">
    <property type="nucleotide sequence ID" value="NZ_JAASQM010000002.1"/>
</dbReference>
<keyword evidence="13" id="KW-1185">Reference proteome</keyword>
<dbReference type="Proteomes" id="UP000309848">
    <property type="component" value="Unassembled WGS sequence"/>
</dbReference>
<keyword evidence="6 9" id="KW-0119">Carbohydrate metabolism</keyword>
<dbReference type="SMART" id="SM00633">
    <property type="entry name" value="Glyco_10"/>
    <property type="match status" value="1"/>
</dbReference>
<evidence type="ECO:0000256" key="5">
    <source>
        <dbReference type="ARBA" id="ARBA00022801"/>
    </source>
</evidence>
<evidence type="ECO:0000256" key="1">
    <source>
        <dbReference type="ARBA" id="ARBA00000681"/>
    </source>
</evidence>
<dbReference type="PANTHER" id="PTHR31490">
    <property type="entry name" value="GLYCOSYL HYDROLASE"/>
    <property type="match status" value="1"/>
</dbReference>
<keyword evidence="8 9" id="KW-0624">Polysaccharide degradation</keyword>
<comment type="catalytic activity">
    <reaction evidence="1 9">
        <text>Endohydrolysis of (1-&gt;4)-beta-D-xylosidic linkages in xylans.</text>
        <dbReference type="EC" id="3.2.1.8"/>
    </reaction>
</comment>
<dbReference type="Gene3D" id="3.20.20.80">
    <property type="entry name" value="Glycosidases"/>
    <property type="match status" value="1"/>
</dbReference>
<evidence type="ECO:0000256" key="3">
    <source>
        <dbReference type="ARBA" id="ARBA00022651"/>
    </source>
</evidence>
<evidence type="ECO:0000256" key="9">
    <source>
        <dbReference type="RuleBase" id="RU361174"/>
    </source>
</evidence>
<evidence type="ECO:0000256" key="6">
    <source>
        <dbReference type="ARBA" id="ARBA00023277"/>
    </source>
</evidence>
<evidence type="ECO:0000256" key="8">
    <source>
        <dbReference type="ARBA" id="ARBA00023326"/>
    </source>
</evidence>
<evidence type="ECO:0000313" key="13">
    <source>
        <dbReference type="Proteomes" id="UP000309848"/>
    </source>
</evidence>
<dbReference type="InterPro" id="IPR044846">
    <property type="entry name" value="GH10"/>
</dbReference>
<name>A0A4S1WKM0_9SPHN</name>
<keyword evidence="4 10" id="KW-0732">Signal</keyword>
<dbReference type="InterPro" id="IPR006311">
    <property type="entry name" value="TAT_signal"/>
</dbReference>
<feature type="domain" description="GH10" evidence="11">
    <location>
        <begin position="52"/>
        <end position="371"/>
    </location>
</feature>
<dbReference type="EMBL" id="SRXU01000003">
    <property type="protein sequence ID" value="TGX43273.1"/>
    <property type="molecule type" value="Genomic_DNA"/>
</dbReference>
<reference evidence="12 13" key="1">
    <citation type="submission" date="2019-04" db="EMBL/GenBank/DDBJ databases">
        <title>Sphingomonas psychrotolerans sp. nov., isolated from soil in the Tianshan Mountains, Xinjiang, China.</title>
        <authorList>
            <person name="Luo Y."/>
            <person name="Sheng H."/>
        </authorList>
    </citation>
    <scope>NUCLEOTIDE SEQUENCE [LARGE SCALE GENOMIC DNA]</scope>
    <source>
        <strain evidence="12 13">KIS18-15</strain>
    </source>
</reference>
<gene>
    <name evidence="12" type="ORF">E5A74_08895</name>
</gene>
<organism evidence="12 13">
    <name type="scientific">Sphingomonas naasensis</name>
    <dbReference type="NCBI Taxonomy" id="1344951"/>
    <lineage>
        <taxon>Bacteria</taxon>
        <taxon>Pseudomonadati</taxon>
        <taxon>Pseudomonadota</taxon>
        <taxon>Alphaproteobacteria</taxon>
        <taxon>Sphingomonadales</taxon>
        <taxon>Sphingomonadaceae</taxon>
        <taxon>Sphingomonas</taxon>
    </lineage>
</organism>
<sequence>MTGLTRREMLAAAAACGLAGPALAEEVPPSLNALAKARGMRFGSCFAWSPPGADAGSFANPDYAALLTRECGILVPENEFKWQRLRPDPVRFDVSRFAEMLDFAEAKGKAMRGHTLLWHKAQYFPKWLRDHDFGANPRAAAAKLLTDHIRTLCRLYGDRIVSFDVVNETIDEKTGLQRETSLSKAFGDADAMTDLAFHTAREHAPGAELVYNDYMSWEPGNATHRAGVLKLLEGFRKRKVPVDALGVQSHIGVYDRDVRGSAARQEGDWRRFLDAVTAMGYGLVITELDVNDKGLPKDEAVRDASVAAYADAYLEIMFAYPQLRDVLVWGMCDKYGWLNGFSPRADGSIKRATPYDARFRAKPLRETIARRFAAAAPRSA</sequence>